<keyword evidence="3" id="KW-0489">Methyltransferase</keyword>
<gene>
    <name evidence="8" type="ORF">MNBD_BACTEROID03-2814</name>
</gene>
<dbReference type="Pfam" id="PF07669">
    <property type="entry name" value="Eco57I"/>
    <property type="match status" value="1"/>
</dbReference>
<dbReference type="GO" id="GO:0009007">
    <property type="term" value="F:site-specific DNA-methyltransferase (adenine-specific) activity"/>
    <property type="evidence" value="ECO:0007669"/>
    <property type="project" value="UniProtKB-EC"/>
</dbReference>
<dbReference type="SUPFAM" id="SSF53335">
    <property type="entry name" value="S-adenosyl-L-methionine-dependent methyltransferases"/>
    <property type="match status" value="1"/>
</dbReference>
<dbReference type="EC" id="2.1.1.72" evidence="2"/>
<reference evidence="8" key="1">
    <citation type="submission" date="2018-06" db="EMBL/GenBank/DDBJ databases">
        <authorList>
            <person name="Zhirakovskaya E."/>
        </authorList>
    </citation>
    <scope>NUCLEOTIDE SEQUENCE</scope>
</reference>
<comment type="similarity">
    <text evidence="1">Belongs to the N(4)/N(6)-methyltransferase family.</text>
</comment>
<protein>
    <recommendedName>
        <fullName evidence="2">site-specific DNA-methyltransferase (adenine-specific)</fullName>
        <ecNumber evidence="2">2.1.1.72</ecNumber>
    </recommendedName>
</protein>
<comment type="catalytic activity">
    <reaction evidence="6">
        <text>a 2'-deoxyadenosine in DNA + S-adenosyl-L-methionine = an N(6)-methyl-2'-deoxyadenosine in DNA + S-adenosyl-L-homocysteine + H(+)</text>
        <dbReference type="Rhea" id="RHEA:15197"/>
        <dbReference type="Rhea" id="RHEA-COMP:12418"/>
        <dbReference type="Rhea" id="RHEA-COMP:12419"/>
        <dbReference type="ChEBI" id="CHEBI:15378"/>
        <dbReference type="ChEBI" id="CHEBI:57856"/>
        <dbReference type="ChEBI" id="CHEBI:59789"/>
        <dbReference type="ChEBI" id="CHEBI:90615"/>
        <dbReference type="ChEBI" id="CHEBI:90616"/>
        <dbReference type="EC" id="2.1.1.72"/>
    </reaction>
</comment>
<dbReference type="InterPro" id="IPR029063">
    <property type="entry name" value="SAM-dependent_MTases_sf"/>
</dbReference>
<evidence type="ECO:0000256" key="3">
    <source>
        <dbReference type="ARBA" id="ARBA00022603"/>
    </source>
</evidence>
<name>A0A3B0UCN2_9ZZZZ</name>
<sequence length="550" mass="63364">MINTISEPYKVDELVHSFEEQLELFFLKNFESTPKEPKKDENLGQVFTSPILAKFMISLLEENINPKSKILDPCIGPNTFFKALPKEILNSYLQGIEIDKNLINDDIQKFYNDSKRTLIQGSFFDLESTEKFDLIIQNPPYVRQELLANGVNSKSNIKNDLSSSFSTVPSQSNLYIYFLLKSILHLNENGVMVAVIYDSWLYSSFGIFLKESFLKLGHLISIYHFKKSAFDNAEVGATVIKFVKSKNKKKSTSYYSLNDLNDLKTYNGLTDKPHNLNPKELLTYSFNNTSVVNYKSKLFKSLNSIVSKPIQRGTSAIVNNHFIFSEKKYPELKPIIKSVSRIKTFNVTKENAFILALNGSISDVTKEYLDSVKNKILNTPSDKYKAVKRDIALNKNWYTIKIKSSGNFIFNYYLRNNIDFIYNPNKHLSSDNFYSVNIEHSELAYLAILNSSLTRLNILNNSRSQGNGLRKIQLYEFKEVKVVDTKNISSKSINELEELGKSLMIANRYDNQQNEIIEQIDFILLNEYNEYNNSSIGIEELKNELKEYIK</sequence>
<evidence type="ECO:0000256" key="5">
    <source>
        <dbReference type="ARBA" id="ARBA00022691"/>
    </source>
</evidence>
<proteinExistence type="inferred from homology"/>
<dbReference type="PANTHER" id="PTHR33841">
    <property type="entry name" value="DNA METHYLTRANSFERASE YEEA-RELATED"/>
    <property type="match status" value="1"/>
</dbReference>
<evidence type="ECO:0000256" key="2">
    <source>
        <dbReference type="ARBA" id="ARBA00011900"/>
    </source>
</evidence>
<keyword evidence="4" id="KW-0808">Transferase</keyword>
<organism evidence="8">
    <name type="scientific">hydrothermal vent metagenome</name>
    <dbReference type="NCBI Taxonomy" id="652676"/>
    <lineage>
        <taxon>unclassified sequences</taxon>
        <taxon>metagenomes</taxon>
        <taxon>ecological metagenomes</taxon>
    </lineage>
</organism>
<dbReference type="Gene3D" id="3.40.50.150">
    <property type="entry name" value="Vaccinia Virus protein VP39"/>
    <property type="match status" value="1"/>
</dbReference>
<dbReference type="InterPro" id="IPR050953">
    <property type="entry name" value="N4_N6_ade-DNA_methylase"/>
</dbReference>
<accession>A0A3B0UCN2</accession>
<dbReference type="GO" id="GO:0006304">
    <property type="term" value="P:DNA modification"/>
    <property type="evidence" value="ECO:0007669"/>
    <property type="project" value="InterPro"/>
</dbReference>
<dbReference type="PRINTS" id="PR00507">
    <property type="entry name" value="N12N6MTFRASE"/>
</dbReference>
<evidence type="ECO:0000256" key="4">
    <source>
        <dbReference type="ARBA" id="ARBA00022679"/>
    </source>
</evidence>
<evidence type="ECO:0000256" key="6">
    <source>
        <dbReference type="ARBA" id="ARBA00047942"/>
    </source>
</evidence>
<feature type="domain" description="Type II methyltransferase M.TaqI-like" evidence="7">
    <location>
        <begin position="98"/>
        <end position="228"/>
    </location>
</feature>
<dbReference type="EMBL" id="UOEL01000143">
    <property type="protein sequence ID" value="VAW17276.1"/>
    <property type="molecule type" value="Genomic_DNA"/>
</dbReference>
<dbReference type="PANTHER" id="PTHR33841:SF5">
    <property type="entry name" value="DNA METHYLASE (MODIFICATION METHYLASE) (METHYLTRANSFERASE)-RELATED"/>
    <property type="match status" value="1"/>
</dbReference>
<dbReference type="GO" id="GO:0032259">
    <property type="term" value="P:methylation"/>
    <property type="evidence" value="ECO:0007669"/>
    <property type="project" value="UniProtKB-KW"/>
</dbReference>
<dbReference type="InterPro" id="IPR011639">
    <property type="entry name" value="MethylTrfase_TaqI-like_dom"/>
</dbReference>
<evidence type="ECO:0000256" key="1">
    <source>
        <dbReference type="ARBA" id="ARBA00006594"/>
    </source>
</evidence>
<dbReference type="InterPro" id="IPR002052">
    <property type="entry name" value="DNA_methylase_N6_adenine_CS"/>
</dbReference>
<evidence type="ECO:0000259" key="7">
    <source>
        <dbReference type="Pfam" id="PF07669"/>
    </source>
</evidence>
<evidence type="ECO:0000313" key="8">
    <source>
        <dbReference type="EMBL" id="VAW17276.1"/>
    </source>
</evidence>
<dbReference type="PROSITE" id="PS00092">
    <property type="entry name" value="N6_MTASE"/>
    <property type="match status" value="1"/>
</dbReference>
<keyword evidence="5" id="KW-0949">S-adenosyl-L-methionine</keyword>
<dbReference type="AlphaFoldDB" id="A0A3B0UCN2"/>
<dbReference type="GO" id="GO:0003676">
    <property type="term" value="F:nucleic acid binding"/>
    <property type="evidence" value="ECO:0007669"/>
    <property type="project" value="InterPro"/>
</dbReference>